<dbReference type="RefSeq" id="XP_064674966.1">
    <property type="nucleotide sequence ID" value="XM_064814080.1"/>
</dbReference>
<dbReference type="EMBL" id="MU853332">
    <property type="protein sequence ID" value="KAK4117396.1"/>
    <property type="molecule type" value="Genomic_DNA"/>
</dbReference>
<organism evidence="1 2">
    <name type="scientific">Canariomyces notabilis</name>
    <dbReference type="NCBI Taxonomy" id="2074819"/>
    <lineage>
        <taxon>Eukaryota</taxon>
        <taxon>Fungi</taxon>
        <taxon>Dikarya</taxon>
        <taxon>Ascomycota</taxon>
        <taxon>Pezizomycotina</taxon>
        <taxon>Sordariomycetes</taxon>
        <taxon>Sordariomycetidae</taxon>
        <taxon>Sordariales</taxon>
        <taxon>Chaetomiaceae</taxon>
        <taxon>Canariomyces</taxon>
    </lineage>
</organism>
<name>A0AAN6YX69_9PEZI</name>
<keyword evidence="2" id="KW-1185">Reference proteome</keyword>
<dbReference type="GeneID" id="89938205"/>
<evidence type="ECO:0000313" key="2">
    <source>
        <dbReference type="Proteomes" id="UP001302812"/>
    </source>
</evidence>
<proteinExistence type="predicted"/>
<gene>
    <name evidence="1" type="ORF">N656DRAFT_773519</name>
</gene>
<reference evidence="1" key="2">
    <citation type="submission" date="2023-05" db="EMBL/GenBank/DDBJ databases">
        <authorList>
            <consortium name="Lawrence Berkeley National Laboratory"/>
            <person name="Steindorff A."/>
            <person name="Hensen N."/>
            <person name="Bonometti L."/>
            <person name="Westerberg I."/>
            <person name="Brannstrom I.O."/>
            <person name="Guillou S."/>
            <person name="Cros-Aarteil S."/>
            <person name="Calhoun S."/>
            <person name="Haridas S."/>
            <person name="Kuo A."/>
            <person name="Mondo S."/>
            <person name="Pangilinan J."/>
            <person name="Riley R."/>
            <person name="Labutti K."/>
            <person name="Andreopoulos B."/>
            <person name="Lipzen A."/>
            <person name="Chen C."/>
            <person name="Yanf M."/>
            <person name="Daum C."/>
            <person name="Ng V."/>
            <person name="Clum A."/>
            <person name="Ohm R."/>
            <person name="Martin F."/>
            <person name="Silar P."/>
            <person name="Natvig D."/>
            <person name="Lalanne C."/>
            <person name="Gautier V."/>
            <person name="Ament-Velasquez S.L."/>
            <person name="Kruys A."/>
            <person name="Hutchinson M.I."/>
            <person name="Powell A.J."/>
            <person name="Barry K."/>
            <person name="Miller A.N."/>
            <person name="Grigoriev I.V."/>
            <person name="Debuchy R."/>
            <person name="Gladieux P."/>
            <person name="Thoren M.H."/>
            <person name="Johannesson H."/>
        </authorList>
    </citation>
    <scope>NUCLEOTIDE SEQUENCE</scope>
    <source>
        <strain evidence="1">CBS 508.74</strain>
    </source>
</reference>
<reference evidence="1" key="1">
    <citation type="journal article" date="2023" name="Mol. Phylogenet. Evol.">
        <title>Genome-scale phylogeny and comparative genomics of the fungal order Sordariales.</title>
        <authorList>
            <person name="Hensen N."/>
            <person name="Bonometti L."/>
            <person name="Westerberg I."/>
            <person name="Brannstrom I.O."/>
            <person name="Guillou S."/>
            <person name="Cros-Aarteil S."/>
            <person name="Calhoun S."/>
            <person name="Haridas S."/>
            <person name="Kuo A."/>
            <person name="Mondo S."/>
            <person name="Pangilinan J."/>
            <person name="Riley R."/>
            <person name="LaButti K."/>
            <person name="Andreopoulos B."/>
            <person name="Lipzen A."/>
            <person name="Chen C."/>
            <person name="Yan M."/>
            <person name="Daum C."/>
            <person name="Ng V."/>
            <person name="Clum A."/>
            <person name="Steindorff A."/>
            <person name="Ohm R.A."/>
            <person name="Martin F."/>
            <person name="Silar P."/>
            <person name="Natvig D.O."/>
            <person name="Lalanne C."/>
            <person name="Gautier V."/>
            <person name="Ament-Velasquez S.L."/>
            <person name="Kruys A."/>
            <person name="Hutchinson M.I."/>
            <person name="Powell A.J."/>
            <person name="Barry K."/>
            <person name="Miller A.N."/>
            <person name="Grigoriev I.V."/>
            <person name="Debuchy R."/>
            <person name="Gladieux P."/>
            <person name="Hiltunen Thoren M."/>
            <person name="Johannesson H."/>
        </authorList>
    </citation>
    <scope>NUCLEOTIDE SEQUENCE</scope>
    <source>
        <strain evidence="1">CBS 508.74</strain>
    </source>
</reference>
<comment type="caution">
    <text evidence="1">The sequence shown here is derived from an EMBL/GenBank/DDBJ whole genome shotgun (WGS) entry which is preliminary data.</text>
</comment>
<evidence type="ECO:0000313" key="1">
    <source>
        <dbReference type="EMBL" id="KAK4117396.1"/>
    </source>
</evidence>
<accession>A0AAN6YX69</accession>
<protein>
    <submittedName>
        <fullName evidence="1">Uncharacterized protein</fullName>
    </submittedName>
</protein>
<dbReference type="Proteomes" id="UP001302812">
    <property type="component" value="Unassembled WGS sequence"/>
</dbReference>
<sequence>MATPPTRLDELRRLNFDSLCATRRALRPLAFVCRRLHVLSMPFLHSTVVLKNIVRTADTAISSVKEVRDLTDMPGEPLDRLHRRFQRNPSLGLFCRDLVLDMQTSWSMDTFSYLREPAAEMMTVLARQANLKSVTILGHFGVLHTSSYWDRLAAACTDMTRLQEVHVIGDSRTLCVQFALEIIGNRVMRKTKRLTLCSLFPEFAPR</sequence>
<dbReference type="AlphaFoldDB" id="A0AAN6YX69"/>